<dbReference type="SMART" id="SM00110">
    <property type="entry name" value="C1Q"/>
    <property type="match status" value="1"/>
</dbReference>
<dbReference type="Proteomes" id="UP001221898">
    <property type="component" value="Unassembled WGS sequence"/>
</dbReference>
<dbReference type="InterPro" id="IPR050822">
    <property type="entry name" value="Cerebellin_Synaptic_Org"/>
</dbReference>
<dbReference type="PROSITE" id="PS50871">
    <property type="entry name" value="C1Q"/>
    <property type="match status" value="1"/>
</dbReference>
<organism evidence="6 7">
    <name type="scientific">Aldrovandia affinis</name>
    <dbReference type="NCBI Taxonomy" id="143900"/>
    <lineage>
        <taxon>Eukaryota</taxon>
        <taxon>Metazoa</taxon>
        <taxon>Chordata</taxon>
        <taxon>Craniata</taxon>
        <taxon>Vertebrata</taxon>
        <taxon>Euteleostomi</taxon>
        <taxon>Actinopterygii</taxon>
        <taxon>Neopterygii</taxon>
        <taxon>Teleostei</taxon>
        <taxon>Notacanthiformes</taxon>
        <taxon>Halosauridae</taxon>
        <taxon>Aldrovandia</taxon>
    </lineage>
</organism>
<keyword evidence="4" id="KW-0472">Membrane</keyword>
<sequence length="357" mass="39071">MHSDRIQINEKPPSFRTCEALHRNAETENPYESLNMSPVYTTMNGTVPRNNSGAPQGSAGKESLYKRTSLLLSALWLVTLIALIIGLVLYYEHRSALQSELEEIKNLIGGPPKVAFTASLDGSITVGPYPDSSILVYQRVLTNIGNAYNSSTGIFTAPVRGVYYFSFTVFGWSNGTPTAARLFMNPPQGSAGKESLYKRTSLLLSALWLVTLIALIIGLVPHYEHRSALQRELEEIKNLTYTLIGGPPKVAFTASLDDSDIVGPYPDSSILVYRRVLTNIGNAYNSSTESENPYESLNMSPLYTSMNRNAPRNQSGAPQGSAGKESLYKRTSLLLSALWLVTLIALIIGLVPHCKCS</sequence>
<feature type="transmembrane region" description="Helical" evidence="4">
    <location>
        <begin position="70"/>
        <end position="91"/>
    </location>
</feature>
<keyword evidence="3" id="KW-0732">Signal</keyword>
<protein>
    <recommendedName>
        <fullName evidence="5">C1q domain-containing protein</fullName>
    </recommendedName>
</protein>
<dbReference type="InterPro" id="IPR001073">
    <property type="entry name" value="C1q_dom"/>
</dbReference>
<gene>
    <name evidence="6" type="ORF">AAFF_G00108200</name>
</gene>
<keyword evidence="4" id="KW-0812">Transmembrane</keyword>
<dbReference type="PANTHER" id="PTHR22923:SF102">
    <property type="entry name" value="CEREBELLIN 13-RELATED"/>
    <property type="match status" value="1"/>
</dbReference>
<keyword evidence="2" id="KW-0964">Secreted</keyword>
<feature type="transmembrane region" description="Helical" evidence="4">
    <location>
        <begin position="333"/>
        <end position="351"/>
    </location>
</feature>
<feature type="transmembrane region" description="Helical" evidence="4">
    <location>
        <begin position="202"/>
        <end position="221"/>
    </location>
</feature>
<dbReference type="PANTHER" id="PTHR22923">
    <property type="entry name" value="CEREBELLIN-RELATED"/>
    <property type="match status" value="1"/>
</dbReference>
<dbReference type="EMBL" id="JAINUG010000171">
    <property type="protein sequence ID" value="KAJ8390251.1"/>
    <property type="molecule type" value="Genomic_DNA"/>
</dbReference>
<dbReference type="Pfam" id="PF00386">
    <property type="entry name" value="C1q"/>
    <property type="match status" value="1"/>
</dbReference>
<dbReference type="InterPro" id="IPR008983">
    <property type="entry name" value="Tumour_necrosis_fac-like_dom"/>
</dbReference>
<dbReference type="PRINTS" id="PR00007">
    <property type="entry name" value="COMPLEMNTC1Q"/>
</dbReference>
<name>A0AAD7WAS3_9TELE</name>
<dbReference type="Gene3D" id="2.60.120.40">
    <property type="match status" value="2"/>
</dbReference>
<keyword evidence="4" id="KW-1133">Transmembrane helix</keyword>
<evidence type="ECO:0000313" key="6">
    <source>
        <dbReference type="EMBL" id="KAJ8390251.1"/>
    </source>
</evidence>
<evidence type="ECO:0000256" key="1">
    <source>
        <dbReference type="ARBA" id="ARBA00004613"/>
    </source>
</evidence>
<dbReference type="GO" id="GO:0005576">
    <property type="term" value="C:extracellular region"/>
    <property type="evidence" value="ECO:0007669"/>
    <property type="project" value="UniProtKB-SubCell"/>
</dbReference>
<evidence type="ECO:0000256" key="3">
    <source>
        <dbReference type="ARBA" id="ARBA00022729"/>
    </source>
</evidence>
<accession>A0AAD7WAS3</accession>
<keyword evidence="7" id="KW-1185">Reference proteome</keyword>
<evidence type="ECO:0000256" key="4">
    <source>
        <dbReference type="SAM" id="Phobius"/>
    </source>
</evidence>
<evidence type="ECO:0000313" key="7">
    <source>
        <dbReference type="Proteomes" id="UP001221898"/>
    </source>
</evidence>
<dbReference type="SUPFAM" id="SSF49842">
    <property type="entry name" value="TNF-like"/>
    <property type="match status" value="1"/>
</dbReference>
<comment type="caution">
    <text evidence="6">The sequence shown here is derived from an EMBL/GenBank/DDBJ whole genome shotgun (WGS) entry which is preliminary data.</text>
</comment>
<feature type="domain" description="C1q" evidence="5">
    <location>
        <begin position="109"/>
        <end position="263"/>
    </location>
</feature>
<evidence type="ECO:0000256" key="2">
    <source>
        <dbReference type="ARBA" id="ARBA00022525"/>
    </source>
</evidence>
<reference evidence="6" key="1">
    <citation type="journal article" date="2023" name="Science">
        <title>Genome structures resolve the early diversification of teleost fishes.</title>
        <authorList>
            <person name="Parey E."/>
            <person name="Louis A."/>
            <person name="Montfort J."/>
            <person name="Bouchez O."/>
            <person name="Roques C."/>
            <person name="Iampietro C."/>
            <person name="Lluch J."/>
            <person name="Castinel A."/>
            <person name="Donnadieu C."/>
            <person name="Desvignes T."/>
            <person name="Floi Bucao C."/>
            <person name="Jouanno E."/>
            <person name="Wen M."/>
            <person name="Mejri S."/>
            <person name="Dirks R."/>
            <person name="Jansen H."/>
            <person name="Henkel C."/>
            <person name="Chen W.J."/>
            <person name="Zahm M."/>
            <person name="Cabau C."/>
            <person name="Klopp C."/>
            <person name="Thompson A.W."/>
            <person name="Robinson-Rechavi M."/>
            <person name="Braasch I."/>
            <person name="Lecointre G."/>
            <person name="Bobe J."/>
            <person name="Postlethwait J.H."/>
            <person name="Berthelot C."/>
            <person name="Roest Crollius H."/>
            <person name="Guiguen Y."/>
        </authorList>
    </citation>
    <scope>NUCLEOTIDE SEQUENCE</scope>
    <source>
        <strain evidence="6">NC1722</strain>
    </source>
</reference>
<evidence type="ECO:0000259" key="5">
    <source>
        <dbReference type="PROSITE" id="PS50871"/>
    </source>
</evidence>
<dbReference type="AlphaFoldDB" id="A0AAD7WAS3"/>
<proteinExistence type="predicted"/>
<comment type="subcellular location">
    <subcellularLocation>
        <location evidence="1">Secreted</location>
    </subcellularLocation>
</comment>